<dbReference type="RefSeq" id="WP_007082609.1">
    <property type="nucleotide sequence ID" value="NZ_AJXU01000068.1"/>
</dbReference>
<dbReference type="Proteomes" id="UP000004210">
    <property type="component" value="Unassembled WGS sequence"/>
</dbReference>
<name>I4VKP8_9GAMM</name>
<reference evidence="2 3" key="1">
    <citation type="journal article" date="2012" name="J. Bacteriol.">
        <title>Genome sequences for six rhodanobacter strains, isolated from soils and the terrestrial subsurface, with variable denitrification capabilities.</title>
        <authorList>
            <person name="Kostka J.E."/>
            <person name="Green S.J."/>
            <person name="Rishishwar L."/>
            <person name="Prakash O."/>
            <person name="Katz L.S."/>
            <person name="Marino-Ramirez L."/>
            <person name="Jordan I.K."/>
            <person name="Munk C."/>
            <person name="Ivanova N."/>
            <person name="Mikhailova N."/>
            <person name="Watson D.B."/>
            <person name="Brown S.D."/>
            <person name="Palumbo A.V."/>
            <person name="Brooks S.C."/>
        </authorList>
    </citation>
    <scope>NUCLEOTIDE SEQUENCE [LARGE SCALE GENOMIC DNA]</scope>
    <source>
        <strain evidence="3">Jip2T</strain>
    </source>
</reference>
<feature type="transmembrane region" description="Helical" evidence="1">
    <location>
        <begin position="303"/>
        <end position="321"/>
    </location>
</feature>
<evidence type="ECO:0000256" key="1">
    <source>
        <dbReference type="SAM" id="Phobius"/>
    </source>
</evidence>
<comment type="caution">
    <text evidence="2">The sequence shown here is derived from an EMBL/GenBank/DDBJ whole genome shotgun (WGS) entry which is preliminary data.</text>
</comment>
<keyword evidence="1" id="KW-1133">Transmembrane helix</keyword>
<evidence type="ECO:0000313" key="3">
    <source>
        <dbReference type="Proteomes" id="UP000004210"/>
    </source>
</evidence>
<dbReference type="PANTHER" id="PTHR30092:SF0">
    <property type="entry name" value="INNER MEMBRANE PROTEIN CRED"/>
    <property type="match status" value="1"/>
</dbReference>
<feature type="transmembrane region" description="Helical" evidence="1">
    <location>
        <begin position="12"/>
        <end position="29"/>
    </location>
</feature>
<dbReference type="STRING" id="1163408.UU9_14910"/>
<feature type="transmembrane region" description="Helical" evidence="1">
    <location>
        <begin position="382"/>
        <end position="401"/>
    </location>
</feature>
<dbReference type="PATRIC" id="fig|1163408.3.peg.3027"/>
<feature type="transmembrane region" description="Helical" evidence="1">
    <location>
        <begin position="328"/>
        <end position="348"/>
    </location>
</feature>
<keyword evidence="1" id="KW-0812">Transmembrane</keyword>
<feature type="transmembrane region" description="Helical" evidence="1">
    <location>
        <begin position="407"/>
        <end position="425"/>
    </location>
</feature>
<protein>
    <submittedName>
        <fullName evidence="2">Inner membrane protein</fullName>
    </submittedName>
</protein>
<dbReference type="eggNOG" id="COG4452">
    <property type="taxonomic scope" value="Bacteria"/>
</dbReference>
<dbReference type="AlphaFoldDB" id="I4VKP8"/>
<keyword evidence="1" id="KW-0472">Membrane</keyword>
<dbReference type="NCBIfam" id="NF008712">
    <property type="entry name" value="PRK11715.1-1"/>
    <property type="match status" value="1"/>
</dbReference>
<proteinExistence type="predicted"/>
<keyword evidence="3" id="KW-1185">Reference proteome</keyword>
<feature type="transmembrane region" description="Helical" evidence="1">
    <location>
        <begin position="354"/>
        <end position="375"/>
    </location>
</feature>
<accession>I4VKP8</accession>
<dbReference type="PIRSF" id="PIRSF004548">
    <property type="entry name" value="CreD"/>
    <property type="match status" value="1"/>
</dbReference>
<gene>
    <name evidence="2" type="ORF">UU9_14910</name>
</gene>
<sequence>MGKWTQTVTAKVLGIGALALLMTIPLLQVRELVSERQQLRSDAISQIAQGWGGKQVIGGPVLVVPTLRQVAVEGQLTPRWQTGSESVLADTLKQDVAMVVTTRSYGIYSAPVFVATVTLAAQFRAQDVAQYRHASDASWQGGKAELRLPVGDLRGLQKISEWRVNGHSARFESSADRLGRWPTVVVPVDLDTLGDQPIDVQIVLKLAGTEALQLLPLARSTDVTMRAPWSDPGFIGAALPLAHTIDADGFSAHWHLLDLNRSYGQHWSDGDAGVSDALQASTFGVQLYQPVDVYQRNVRAGKYGLLFIAMTFVAFFLFEVLKRLRVHPVQYLLVGAALATFYVVLLALSEQIGFGPAYALAATAVVLMVGGYAMAVLRARRAGALLGGVLGLIYAMLYGLIAAEQYALLIGALVLLATVALMMYLTRRIDWYASIPTAAASVEAPAAIMERS</sequence>
<dbReference type="Pfam" id="PF06123">
    <property type="entry name" value="CreD"/>
    <property type="match status" value="1"/>
</dbReference>
<organism evidence="2 3">
    <name type="scientific">Rhodanobacter fulvus Jip2</name>
    <dbReference type="NCBI Taxonomy" id="1163408"/>
    <lineage>
        <taxon>Bacteria</taxon>
        <taxon>Pseudomonadati</taxon>
        <taxon>Pseudomonadota</taxon>
        <taxon>Gammaproteobacteria</taxon>
        <taxon>Lysobacterales</taxon>
        <taxon>Rhodanobacteraceae</taxon>
        <taxon>Rhodanobacter</taxon>
    </lineage>
</organism>
<dbReference type="EMBL" id="AJXU01000068">
    <property type="protein sequence ID" value="EIL87789.1"/>
    <property type="molecule type" value="Genomic_DNA"/>
</dbReference>
<dbReference type="PANTHER" id="PTHR30092">
    <property type="entry name" value="INNER MEMBRANE PROTEIN CRED"/>
    <property type="match status" value="1"/>
</dbReference>
<dbReference type="OrthoDB" id="9791851at2"/>
<dbReference type="GO" id="GO:0005886">
    <property type="term" value="C:plasma membrane"/>
    <property type="evidence" value="ECO:0007669"/>
    <property type="project" value="TreeGrafter"/>
</dbReference>
<dbReference type="InterPro" id="IPR010364">
    <property type="entry name" value="Uncharacterised_IM_CreD"/>
</dbReference>
<evidence type="ECO:0000313" key="2">
    <source>
        <dbReference type="EMBL" id="EIL87789.1"/>
    </source>
</evidence>